<dbReference type="SUPFAM" id="SSF53448">
    <property type="entry name" value="Nucleotide-diphospho-sugar transferases"/>
    <property type="match status" value="1"/>
</dbReference>
<dbReference type="InterPro" id="IPR029044">
    <property type="entry name" value="Nucleotide-diphossugar_trans"/>
</dbReference>
<organism evidence="4 5">
    <name type="scientific">Advenella faeciporci</name>
    <dbReference type="NCBI Taxonomy" id="797535"/>
    <lineage>
        <taxon>Bacteria</taxon>
        <taxon>Pseudomonadati</taxon>
        <taxon>Pseudomonadota</taxon>
        <taxon>Betaproteobacteria</taxon>
        <taxon>Burkholderiales</taxon>
        <taxon>Alcaligenaceae</taxon>
    </lineage>
</organism>
<dbReference type="AlphaFoldDB" id="A0A918N1P4"/>
<dbReference type="PANTHER" id="PTHR43584">
    <property type="entry name" value="NUCLEOTIDYL TRANSFERASE"/>
    <property type="match status" value="1"/>
</dbReference>
<keyword evidence="2" id="KW-0548">Nucleotidyltransferase</keyword>
<dbReference type="EMBL" id="BMYS01000025">
    <property type="protein sequence ID" value="GGW95246.1"/>
    <property type="molecule type" value="Genomic_DNA"/>
</dbReference>
<dbReference type="Gene3D" id="3.90.550.10">
    <property type="entry name" value="Spore Coat Polysaccharide Biosynthesis Protein SpsA, Chain A"/>
    <property type="match status" value="1"/>
</dbReference>
<evidence type="ECO:0000256" key="1">
    <source>
        <dbReference type="ARBA" id="ARBA00022679"/>
    </source>
</evidence>
<feature type="domain" description="Nucleotidyl transferase" evidence="3">
    <location>
        <begin position="4"/>
        <end position="156"/>
    </location>
</feature>
<keyword evidence="1" id="KW-0808">Transferase</keyword>
<dbReference type="InterPro" id="IPR054790">
    <property type="entry name" value="MurU"/>
</dbReference>
<dbReference type="GO" id="GO:0016779">
    <property type="term" value="F:nucleotidyltransferase activity"/>
    <property type="evidence" value="ECO:0007669"/>
    <property type="project" value="UniProtKB-KW"/>
</dbReference>
<evidence type="ECO:0000313" key="5">
    <source>
        <dbReference type="Proteomes" id="UP000608345"/>
    </source>
</evidence>
<sequence length="243" mass="26502">MIQAMILAAGRGERMRPLTDTLPKPLLCVGGKPLIVWHIERLASVGITDIVINHAWLGHKIEETLGNGQQFGVAIEYSAESPKGLETAGGIANALPLLGEQPFLVINGDIWCDWNPMQAVTIVDHLHNASTQAWLLMVDNPPHHPEGDFHLDAQGLLHGKIPTAINHTFAGIGVYHPSFFRGVKPQQPQPLAPLLRLAMQNRLVEGSLHAGQWIDVGTPERLALLDQQLQCNGNVPASFIQPQ</sequence>
<dbReference type="NCBIfam" id="NF045761">
    <property type="entry name" value="NAMPUrTaseMurU"/>
    <property type="match status" value="1"/>
</dbReference>
<dbReference type="Proteomes" id="UP000608345">
    <property type="component" value="Unassembled WGS sequence"/>
</dbReference>
<dbReference type="InterPro" id="IPR050065">
    <property type="entry name" value="GlmU-like"/>
</dbReference>
<evidence type="ECO:0000259" key="3">
    <source>
        <dbReference type="Pfam" id="PF00483"/>
    </source>
</evidence>
<dbReference type="PANTHER" id="PTHR43584:SF8">
    <property type="entry name" value="N-ACETYLMURAMATE ALPHA-1-PHOSPHATE URIDYLYLTRANSFERASE"/>
    <property type="match status" value="1"/>
</dbReference>
<comment type="caution">
    <text evidence="4">The sequence shown here is derived from an EMBL/GenBank/DDBJ whole genome shotgun (WGS) entry which is preliminary data.</text>
</comment>
<evidence type="ECO:0000256" key="2">
    <source>
        <dbReference type="ARBA" id="ARBA00022695"/>
    </source>
</evidence>
<gene>
    <name evidence="4" type="ORF">GCM10011450_26260</name>
</gene>
<dbReference type="Pfam" id="PF00483">
    <property type="entry name" value="NTP_transferase"/>
    <property type="match status" value="1"/>
</dbReference>
<dbReference type="CDD" id="cd06422">
    <property type="entry name" value="NTP_transferase_like_1"/>
    <property type="match status" value="1"/>
</dbReference>
<dbReference type="InterPro" id="IPR005835">
    <property type="entry name" value="NTP_transferase_dom"/>
</dbReference>
<accession>A0A918N1P4</accession>
<reference evidence="4" key="2">
    <citation type="submission" date="2020-09" db="EMBL/GenBank/DDBJ databases">
        <authorList>
            <person name="Sun Q."/>
            <person name="Kim S."/>
        </authorList>
    </citation>
    <scope>NUCLEOTIDE SEQUENCE</scope>
    <source>
        <strain evidence="4">KCTC 23732</strain>
    </source>
</reference>
<proteinExistence type="predicted"/>
<protein>
    <submittedName>
        <fullName evidence="4">Nucleotidyltransferase</fullName>
    </submittedName>
</protein>
<name>A0A918N1P4_9BURK</name>
<keyword evidence="5" id="KW-1185">Reference proteome</keyword>
<evidence type="ECO:0000313" key="4">
    <source>
        <dbReference type="EMBL" id="GGW95246.1"/>
    </source>
</evidence>
<reference evidence="4" key="1">
    <citation type="journal article" date="2014" name="Int. J. Syst. Evol. Microbiol.">
        <title>Complete genome sequence of Corynebacterium casei LMG S-19264T (=DSM 44701T), isolated from a smear-ripened cheese.</title>
        <authorList>
            <consortium name="US DOE Joint Genome Institute (JGI-PGF)"/>
            <person name="Walter F."/>
            <person name="Albersmeier A."/>
            <person name="Kalinowski J."/>
            <person name="Ruckert C."/>
        </authorList>
    </citation>
    <scope>NUCLEOTIDE SEQUENCE</scope>
    <source>
        <strain evidence="4">KCTC 23732</strain>
    </source>
</reference>